<keyword evidence="2" id="KW-0560">Oxidoreductase</keyword>
<name>A0ABN8HPM7_9NEOP</name>
<dbReference type="SUPFAM" id="SSF47616">
    <property type="entry name" value="GST C-terminal domain-like"/>
    <property type="match status" value="1"/>
</dbReference>
<proteinExistence type="inferred from homology"/>
<evidence type="ECO:0000256" key="2">
    <source>
        <dbReference type="ARBA" id="ARBA00023002"/>
    </source>
</evidence>
<dbReference type="PRINTS" id="PR01625">
    <property type="entry name" value="GSTRNSFRASEO"/>
</dbReference>
<dbReference type="Pfam" id="PF13410">
    <property type="entry name" value="GST_C_2"/>
    <property type="match status" value="1"/>
</dbReference>
<dbReference type="Gene3D" id="3.40.30.10">
    <property type="entry name" value="Glutaredoxin"/>
    <property type="match status" value="1"/>
</dbReference>
<dbReference type="PROSITE" id="PS50405">
    <property type="entry name" value="GST_CTER"/>
    <property type="match status" value="1"/>
</dbReference>
<dbReference type="PROSITE" id="PS50404">
    <property type="entry name" value="GST_NTER"/>
    <property type="match status" value="1"/>
</dbReference>
<evidence type="ECO:0000259" key="3">
    <source>
        <dbReference type="PROSITE" id="PS50404"/>
    </source>
</evidence>
<dbReference type="Proteomes" id="UP000837857">
    <property type="component" value="Chromosome 11"/>
</dbReference>
<evidence type="ECO:0000259" key="4">
    <source>
        <dbReference type="PROSITE" id="PS50405"/>
    </source>
</evidence>
<protein>
    <submittedName>
        <fullName evidence="5">Uncharacterized protein</fullName>
    </submittedName>
</protein>
<dbReference type="SFLD" id="SFLDS00019">
    <property type="entry name" value="Glutathione_Transferase_(cytos"/>
    <property type="match status" value="1"/>
</dbReference>
<dbReference type="PANTHER" id="PTHR43968:SF6">
    <property type="entry name" value="GLUTATHIONE S-TRANSFERASE OMEGA"/>
    <property type="match status" value="1"/>
</dbReference>
<sequence length="252" mass="29231">MTNKAIQHSINFNGKHLKKGDPLPPYNGKLRVYSSRVCPFAQRTILALLAKNVDFEVVNVHLADKPEWLVRKSAFGKVPSIEIKEDVCIYESLITVEYLDDVYPQRLLLAKDPITKAYDKIIAETSGTLHTMFFKFIKDPEAITEENIVSYKKTLHFLQDQLKKRKSKFFGGNEPGYADYMVWPWFERLLICQEKSDILKLDDMEFELLNEYISNMLNDPAVSQYLVPKDVYIKLFESYSLGKVPNYDLLSE</sequence>
<dbReference type="InterPro" id="IPR036282">
    <property type="entry name" value="Glutathione-S-Trfase_C_sf"/>
</dbReference>
<dbReference type="PANTHER" id="PTHR43968">
    <property type="match status" value="1"/>
</dbReference>
<dbReference type="InterPro" id="IPR050983">
    <property type="entry name" value="GST_Omega/HSP26"/>
</dbReference>
<comment type="similarity">
    <text evidence="1">Belongs to the GST superfamily. Omega family.</text>
</comment>
<accession>A0ABN8HPM7</accession>
<feature type="non-terminal residue" evidence="5">
    <location>
        <position position="1"/>
    </location>
</feature>
<dbReference type="InterPro" id="IPR005442">
    <property type="entry name" value="GST_omega"/>
</dbReference>
<reference evidence="5" key="1">
    <citation type="submission" date="2022-03" db="EMBL/GenBank/DDBJ databases">
        <authorList>
            <person name="Martin H S."/>
        </authorList>
    </citation>
    <scope>NUCLEOTIDE SEQUENCE</scope>
</reference>
<dbReference type="Pfam" id="PF13417">
    <property type="entry name" value="GST_N_3"/>
    <property type="match status" value="1"/>
</dbReference>
<dbReference type="InterPro" id="IPR036249">
    <property type="entry name" value="Thioredoxin-like_sf"/>
</dbReference>
<organism evidence="5 6">
    <name type="scientific">Iphiclides podalirius</name>
    <name type="common">scarce swallowtail</name>
    <dbReference type="NCBI Taxonomy" id="110791"/>
    <lineage>
        <taxon>Eukaryota</taxon>
        <taxon>Metazoa</taxon>
        <taxon>Ecdysozoa</taxon>
        <taxon>Arthropoda</taxon>
        <taxon>Hexapoda</taxon>
        <taxon>Insecta</taxon>
        <taxon>Pterygota</taxon>
        <taxon>Neoptera</taxon>
        <taxon>Endopterygota</taxon>
        <taxon>Lepidoptera</taxon>
        <taxon>Glossata</taxon>
        <taxon>Ditrysia</taxon>
        <taxon>Papilionoidea</taxon>
        <taxon>Papilionidae</taxon>
        <taxon>Papilioninae</taxon>
        <taxon>Iphiclides</taxon>
    </lineage>
</organism>
<dbReference type="EMBL" id="OW152823">
    <property type="protein sequence ID" value="CAH2039501.1"/>
    <property type="molecule type" value="Genomic_DNA"/>
</dbReference>
<gene>
    <name evidence="5" type="ORF">IPOD504_LOCUS1721</name>
</gene>
<evidence type="ECO:0000313" key="5">
    <source>
        <dbReference type="EMBL" id="CAH2039501.1"/>
    </source>
</evidence>
<evidence type="ECO:0000313" key="6">
    <source>
        <dbReference type="Proteomes" id="UP000837857"/>
    </source>
</evidence>
<dbReference type="SFLD" id="SFLDG00358">
    <property type="entry name" value="Main_(cytGST)"/>
    <property type="match status" value="1"/>
</dbReference>
<keyword evidence="6" id="KW-1185">Reference proteome</keyword>
<feature type="domain" description="GST C-terminal" evidence="4">
    <location>
        <begin position="112"/>
        <end position="236"/>
    </location>
</feature>
<evidence type="ECO:0000256" key="1">
    <source>
        <dbReference type="ARBA" id="ARBA00011067"/>
    </source>
</evidence>
<dbReference type="Gene3D" id="1.20.1050.10">
    <property type="match status" value="1"/>
</dbReference>
<feature type="domain" description="GST N-terminal" evidence="3">
    <location>
        <begin position="28"/>
        <end position="107"/>
    </location>
</feature>
<dbReference type="InterPro" id="IPR010987">
    <property type="entry name" value="Glutathione-S-Trfase_C-like"/>
</dbReference>
<dbReference type="SUPFAM" id="SSF52833">
    <property type="entry name" value="Thioredoxin-like"/>
    <property type="match status" value="1"/>
</dbReference>
<dbReference type="InterPro" id="IPR004045">
    <property type="entry name" value="Glutathione_S-Trfase_N"/>
</dbReference>
<dbReference type="InterPro" id="IPR040079">
    <property type="entry name" value="Glutathione_S-Trfase"/>
</dbReference>